<evidence type="ECO:0000313" key="10">
    <source>
        <dbReference type="Proteomes" id="UP000644548"/>
    </source>
</evidence>
<dbReference type="InterPro" id="IPR020846">
    <property type="entry name" value="MFS_dom"/>
</dbReference>
<dbReference type="SUPFAM" id="SSF103473">
    <property type="entry name" value="MFS general substrate transporter"/>
    <property type="match status" value="1"/>
</dbReference>
<keyword evidence="5 7" id="KW-1133">Transmembrane helix</keyword>
<dbReference type="InterPro" id="IPR010290">
    <property type="entry name" value="TM_effector"/>
</dbReference>
<dbReference type="PROSITE" id="PS50850">
    <property type="entry name" value="MFS"/>
    <property type="match status" value="1"/>
</dbReference>
<evidence type="ECO:0000256" key="3">
    <source>
        <dbReference type="ARBA" id="ARBA00022475"/>
    </source>
</evidence>
<organism evidence="9 10">
    <name type="scientific">Deinococcus sedimenti</name>
    <dbReference type="NCBI Taxonomy" id="1867090"/>
    <lineage>
        <taxon>Bacteria</taxon>
        <taxon>Thermotogati</taxon>
        <taxon>Deinococcota</taxon>
        <taxon>Deinococci</taxon>
        <taxon>Deinococcales</taxon>
        <taxon>Deinococcaceae</taxon>
        <taxon>Deinococcus</taxon>
    </lineage>
</organism>
<dbReference type="Proteomes" id="UP000644548">
    <property type="component" value="Unassembled WGS sequence"/>
</dbReference>
<dbReference type="CDD" id="cd06173">
    <property type="entry name" value="MFS_MefA_like"/>
    <property type="match status" value="1"/>
</dbReference>
<evidence type="ECO:0000256" key="5">
    <source>
        <dbReference type="ARBA" id="ARBA00022989"/>
    </source>
</evidence>
<evidence type="ECO:0000256" key="4">
    <source>
        <dbReference type="ARBA" id="ARBA00022692"/>
    </source>
</evidence>
<feature type="transmembrane region" description="Helical" evidence="7">
    <location>
        <begin position="347"/>
        <end position="370"/>
    </location>
</feature>
<evidence type="ECO:0000256" key="2">
    <source>
        <dbReference type="ARBA" id="ARBA00022448"/>
    </source>
</evidence>
<keyword evidence="4 7" id="KW-0812">Transmembrane</keyword>
<protein>
    <submittedName>
        <fullName evidence="9">MFS transporter</fullName>
    </submittedName>
</protein>
<dbReference type="PANTHER" id="PTHR23513:SF11">
    <property type="entry name" value="STAPHYLOFERRIN A TRANSPORTER"/>
    <property type="match status" value="1"/>
</dbReference>
<keyword evidence="6 7" id="KW-0472">Membrane</keyword>
<dbReference type="Pfam" id="PF05977">
    <property type="entry name" value="MFS_3"/>
    <property type="match status" value="1"/>
</dbReference>
<feature type="transmembrane region" description="Helical" evidence="7">
    <location>
        <begin position="256"/>
        <end position="277"/>
    </location>
</feature>
<feature type="transmembrane region" description="Helical" evidence="7">
    <location>
        <begin position="41"/>
        <end position="64"/>
    </location>
</feature>
<comment type="subcellular location">
    <subcellularLocation>
        <location evidence="1">Cell membrane</location>
        <topology evidence="1">Multi-pass membrane protein</topology>
    </subcellularLocation>
</comment>
<keyword evidence="3" id="KW-1003">Cell membrane</keyword>
<name>A0ABQ2S5C1_9DEIO</name>
<reference evidence="10" key="1">
    <citation type="journal article" date="2019" name="Int. J. Syst. Evol. Microbiol.">
        <title>The Global Catalogue of Microorganisms (GCM) 10K type strain sequencing project: providing services to taxonomists for standard genome sequencing and annotation.</title>
        <authorList>
            <consortium name="The Broad Institute Genomics Platform"/>
            <consortium name="The Broad Institute Genome Sequencing Center for Infectious Disease"/>
            <person name="Wu L."/>
            <person name="Ma J."/>
        </authorList>
    </citation>
    <scope>NUCLEOTIDE SEQUENCE [LARGE SCALE GENOMIC DNA]</scope>
    <source>
        <strain evidence="10">JCM 31405</strain>
    </source>
</reference>
<evidence type="ECO:0000256" key="6">
    <source>
        <dbReference type="ARBA" id="ARBA00023136"/>
    </source>
</evidence>
<dbReference type="Gene3D" id="1.20.1250.20">
    <property type="entry name" value="MFS general substrate transporter like domains"/>
    <property type="match status" value="1"/>
</dbReference>
<accession>A0ABQ2S5C1</accession>
<feature type="transmembrane region" description="Helical" evidence="7">
    <location>
        <begin position="312"/>
        <end position="335"/>
    </location>
</feature>
<feature type="transmembrane region" description="Helical" evidence="7">
    <location>
        <begin position="289"/>
        <end position="306"/>
    </location>
</feature>
<evidence type="ECO:0000259" key="8">
    <source>
        <dbReference type="PROSITE" id="PS50850"/>
    </source>
</evidence>
<proteinExistence type="predicted"/>
<dbReference type="PANTHER" id="PTHR23513">
    <property type="entry name" value="INTEGRAL MEMBRANE EFFLUX PROTEIN-RELATED"/>
    <property type="match status" value="1"/>
</dbReference>
<dbReference type="RefSeq" id="WP_189073426.1">
    <property type="nucleotide sequence ID" value="NZ_BMQN01000005.1"/>
</dbReference>
<dbReference type="InterPro" id="IPR036259">
    <property type="entry name" value="MFS_trans_sf"/>
</dbReference>
<evidence type="ECO:0000256" key="7">
    <source>
        <dbReference type="SAM" id="Phobius"/>
    </source>
</evidence>
<keyword evidence="10" id="KW-1185">Reference proteome</keyword>
<feature type="transmembrane region" description="Helical" evidence="7">
    <location>
        <begin position="221"/>
        <end position="244"/>
    </location>
</feature>
<comment type="caution">
    <text evidence="9">The sequence shown here is derived from an EMBL/GenBank/DDBJ whole genome shotgun (WGS) entry which is preliminary data.</text>
</comment>
<evidence type="ECO:0000256" key="1">
    <source>
        <dbReference type="ARBA" id="ARBA00004651"/>
    </source>
</evidence>
<sequence>MLNVPAFLPLWLGQVITQIGDRALSLALGYFVFRETGSVTATALLALAGYLPGLLFGSFAGVLADRWDRRRVLIVSQLLQGVVILALLLATQPGWLWVAYAVMFTELTLSLLALPAGGALLPSLVGEARLARANATLSVGMTVARLLGPPLGGLLVAQAGVTGVVVFDALTFFGAALCFTRLPRVPQARPAPVGVGETLLGSWHTLAGEWRAGLRVIGRSGVILALMTVLALTGLGGTLVDAAYMPFVQGVLNASAAQVGLLSTVMGASTLLGGLIAGRAVERLPLRPLIAGGTATVGALMLLIYTGHSLPLMFTVCALMGLPMVVSNVALSTKIQLATPDAYRGRVYGALGTTSALMGVTATGGAALIGQGVGPVALLTVAGSVTVLAGLVAAALLPARPAAPTQTGVES</sequence>
<gene>
    <name evidence="9" type="ORF">GCM10008960_24130</name>
</gene>
<keyword evidence="2" id="KW-0813">Transport</keyword>
<feature type="domain" description="Major facilitator superfamily (MFS) profile" evidence="8">
    <location>
        <begin position="222"/>
        <end position="411"/>
    </location>
</feature>
<feature type="transmembrane region" description="Helical" evidence="7">
    <location>
        <begin position="376"/>
        <end position="397"/>
    </location>
</feature>
<feature type="transmembrane region" description="Helical" evidence="7">
    <location>
        <begin position="154"/>
        <end position="179"/>
    </location>
</feature>
<dbReference type="EMBL" id="BMQN01000005">
    <property type="protein sequence ID" value="GGR96455.1"/>
    <property type="molecule type" value="Genomic_DNA"/>
</dbReference>
<evidence type="ECO:0000313" key="9">
    <source>
        <dbReference type="EMBL" id="GGR96455.1"/>
    </source>
</evidence>